<dbReference type="InterPro" id="IPR001611">
    <property type="entry name" value="Leu-rich_rpt"/>
</dbReference>
<dbReference type="PANTHER" id="PTHR10552:SF6">
    <property type="entry name" value="U2 SMALL NUCLEAR RIBONUCLEOPROTEIN A"/>
    <property type="match status" value="1"/>
</dbReference>
<dbReference type="STRING" id="61395.A0A1Y1WMT4"/>
<dbReference type="OrthoDB" id="433501at2759"/>
<protein>
    <recommendedName>
        <fullName evidence="6">U2 small nuclear ribonucleoprotein A'</fullName>
    </recommendedName>
</protein>
<dbReference type="EMBL" id="MCFD01000001">
    <property type="protein sequence ID" value="ORX74414.1"/>
    <property type="molecule type" value="Genomic_DNA"/>
</dbReference>
<dbReference type="Pfam" id="PF14580">
    <property type="entry name" value="LRR_9"/>
    <property type="match status" value="1"/>
</dbReference>
<evidence type="ECO:0000313" key="9">
    <source>
        <dbReference type="Proteomes" id="UP000193922"/>
    </source>
</evidence>
<evidence type="ECO:0000256" key="6">
    <source>
        <dbReference type="ARBA" id="ARBA00024238"/>
    </source>
</evidence>
<proteinExistence type="inferred from homology"/>
<dbReference type="InterPro" id="IPR032675">
    <property type="entry name" value="LRR_dom_sf"/>
</dbReference>
<dbReference type="InterPro" id="IPR044640">
    <property type="entry name" value="RU2A"/>
</dbReference>
<comment type="subcellular location">
    <subcellularLocation>
        <location evidence="1">Nucleus</location>
    </subcellularLocation>
</comment>
<keyword evidence="2" id="KW-0433">Leucine-rich repeat</keyword>
<keyword evidence="4" id="KW-0539">Nucleus</keyword>
<evidence type="ECO:0000256" key="7">
    <source>
        <dbReference type="SAM" id="Coils"/>
    </source>
</evidence>
<organism evidence="8 9">
    <name type="scientific">Linderina pennispora</name>
    <dbReference type="NCBI Taxonomy" id="61395"/>
    <lineage>
        <taxon>Eukaryota</taxon>
        <taxon>Fungi</taxon>
        <taxon>Fungi incertae sedis</taxon>
        <taxon>Zoopagomycota</taxon>
        <taxon>Kickxellomycotina</taxon>
        <taxon>Kickxellomycetes</taxon>
        <taxon>Kickxellales</taxon>
        <taxon>Kickxellaceae</taxon>
        <taxon>Linderina</taxon>
    </lineage>
</organism>
<evidence type="ECO:0000313" key="8">
    <source>
        <dbReference type="EMBL" id="ORX74414.1"/>
    </source>
</evidence>
<dbReference type="AlphaFoldDB" id="A0A1Y1WMT4"/>
<reference evidence="8 9" key="1">
    <citation type="submission" date="2016-07" db="EMBL/GenBank/DDBJ databases">
        <title>Pervasive Adenine N6-methylation of Active Genes in Fungi.</title>
        <authorList>
            <consortium name="DOE Joint Genome Institute"/>
            <person name="Mondo S.J."/>
            <person name="Dannebaum R.O."/>
            <person name="Kuo R.C."/>
            <person name="Labutti K."/>
            <person name="Haridas S."/>
            <person name="Kuo A."/>
            <person name="Salamov A."/>
            <person name="Ahrendt S.R."/>
            <person name="Lipzen A."/>
            <person name="Sullivan W."/>
            <person name="Andreopoulos W.B."/>
            <person name="Clum A."/>
            <person name="Lindquist E."/>
            <person name="Daum C."/>
            <person name="Ramamoorthy G.K."/>
            <person name="Gryganskyi A."/>
            <person name="Culley D."/>
            <person name="Magnuson J.K."/>
            <person name="James T.Y."/>
            <person name="O'Malley M.A."/>
            <person name="Stajich J.E."/>
            <person name="Spatafora J.W."/>
            <person name="Visel A."/>
            <person name="Grigoriev I.V."/>
        </authorList>
    </citation>
    <scope>NUCLEOTIDE SEQUENCE [LARGE SCALE GENOMIC DNA]</scope>
    <source>
        <strain evidence="8 9">ATCC 12442</strain>
    </source>
</reference>
<evidence type="ECO:0000256" key="5">
    <source>
        <dbReference type="ARBA" id="ARBA00024196"/>
    </source>
</evidence>
<evidence type="ECO:0000256" key="4">
    <source>
        <dbReference type="ARBA" id="ARBA00023242"/>
    </source>
</evidence>
<dbReference type="GO" id="GO:0030620">
    <property type="term" value="F:U2 snRNA binding"/>
    <property type="evidence" value="ECO:0007669"/>
    <property type="project" value="InterPro"/>
</dbReference>
<dbReference type="PANTHER" id="PTHR10552">
    <property type="entry name" value="U2 SMALL NUCLEAR RIBONUCLEOPROTEIN A"/>
    <property type="match status" value="1"/>
</dbReference>
<dbReference type="PROSITE" id="PS51450">
    <property type="entry name" value="LRR"/>
    <property type="match status" value="1"/>
</dbReference>
<evidence type="ECO:0000256" key="3">
    <source>
        <dbReference type="ARBA" id="ARBA00022737"/>
    </source>
</evidence>
<name>A0A1Y1WMT4_9FUNG</name>
<keyword evidence="3" id="KW-0677">Repeat</keyword>
<evidence type="ECO:0000256" key="2">
    <source>
        <dbReference type="ARBA" id="ARBA00022614"/>
    </source>
</evidence>
<dbReference type="Gene3D" id="3.80.10.10">
    <property type="entry name" value="Ribonuclease Inhibitor"/>
    <property type="match status" value="1"/>
</dbReference>
<dbReference type="GO" id="GO:0005686">
    <property type="term" value="C:U2 snRNP"/>
    <property type="evidence" value="ECO:0007669"/>
    <property type="project" value="TreeGrafter"/>
</dbReference>
<comment type="similarity">
    <text evidence="5">Belongs to the U2 small nuclear ribonucleoprotein A family.</text>
</comment>
<gene>
    <name evidence="8" type="ORF">DL89DRAFT_280831</name>
</gene>
<evidence type="ECO:0000256" key="1">
    <source>
        <dbReference type="ARBA" id="ARBA00004123"/>
    </source>
</evidence>
<keyword evidence="9" id="KW-1185">Reference proteome</keyword>
<dbReference type="FunFam" id="3.80.10.10:FF:000026">
    <property type="entry name" value="U2 small nuclear ribonucleoprotein A"/>
    <property type="match status" value="1"/>
</dbReference>
<feature type="coiled-coil region" evidence="7">
    <location>
        <begin position="151"/>
        <end position="229"/>
    </location>
</feature>
<dbReference type="GeneID" id="63806260"/>
<accession>A0A1Y1WMT4</accession>
<sequence length="230" mass="26247">MKLTADLINNSPSFINPIKDRELDLSRNHIPLIENLGATKDLNDAINLSSNNIRVLGNFPSLPRLRCLYIADNRIVSIESSLGEFLPRLEALILTNNEISELIELEPLRGLENLTSLSLANNPVMRKKNARLWCIWRLPKTLRVLDFEKVKEQEREEARQLFEMKGELTEAARAILAIEGTKANTFEPGEGLEEDEEEVVVDEQKKQEIEDLKAKIRSEMAQVEAIEEFI</sequence>
<comment type="caution">
    <text evidence="8">The sequence shown here is derived from an EMBL/GenBank/DDBJ whole genome shotgun (WGS) entry which is preliminary data.</text>
</comment>
<keyword evidence="7" id="KW-0175">Coiled coil</keyword>
<dbReference type="RefSeq" id="XP_040747625.1">
    <property type="nucleotide sequence ID" value="XM_040889612.1"/>
</dbReference>
<dbReference type="Proteomes" id="UP000193922">
    <property type="component" value="Unassembled WGS sequence"/>
</dbReference>
<dbReference type="SUPFAM" id="SSF52058">
    <property type="entry name" value="L domain-like"/>
    <property type="match status" value="1"/>
</dbReference>
<dbReference type="GO" id="GO:0000398">
    <property type="term" value="P:mRNA splicing, via spliceosome"/>
    <property type="evidence" value="ECO:0007669"/>
    <property type="project" value="InterPro"/>
</dbReference>